<dbReference type="EMBL" id="MU860267">
    <property type="protein sequence ID" value="KAK4235440.1"/>
    <property type="molecule type" value="Genomic_DNA"/>
</dbReference>
<proteinExistence type="predicted"/>
<protein>
    <submittedName>
        <fullName evidence="2">Heterokaryon incompatibility protein 6,OR allele</fullName>
    </submittedName>
</protein>
<dbReference type="Proteomes" id="UP001303760">
    <property type="component" value="Unassembled WGS sequence"/>
</dbReference>
<feature type="domain" description="Heterokaryon incompatibility" evidence="1">
    <location>
        <begin position="27"/>
        <end position="138"/>
    </location>
</feature>
<dbReference type="InterPro" id="IPR010730">
    <property type="entry name" value="HET"/>
</dbReference>
<dbReference type="Pfam" id="PF26639">
    <property type="entry name" value="Het-6_barrel"/>
    <property type="match status" value="1"/>
</dbReference>
<gene>
    <name evidence="2" type="ORF">C8A03DRAFT_46429</name>
</gene>
<evidence type="ECO:0000259" key="1">
    <source>
        <dbReference type="Pfam" id="PF06985"/>
    </source>
</evidence>
<organism evidence="2 3">
    <name type="scientific">Achaetomium macrosporum</name>
    <dbReference type="NCBI Taxonomy" id="79813"/>
    <lineage>
        <taxon>Eukaryota</taxon>
        <taxon>Fungi</taxon>
        <taxon>Dikarya</taxon>
        <taxon>Ascomycota</taxon>
        <taxon>Pezizomycotina</taxon>
        <taxon>Sordariomycetes</taxon>
        <taxon>Sordariomycetidae</taxon>
        <taxon>Sordariales</taxon>
        <taxon>Chaetomiaceae</taxon>
        <taxon>Achaetomium</taxon>
    </lineage>
</organism>
<dbReference type="Pfam" id="PF06985">
    <property type="entry name" value="HET"/>
    <property type="match status" value="1"/>
</dbReference>
<keyword evidence="3" id="KW-1185">Reference proteome</keyword>
<accession>A0AAN7C570</accession>
<reference evidence="2" key="1">
    <citation type="journal article" date="2023" name="Mol. Phylogenet. Evol.">
        <title>Genome-scale phylogeny and comparative genomics of the fungal order Sordariales.</title>
        <authorList>
            <person name="Hensen N."/>
            <person name="Bonometti L."/>
            <person name="Westerberg I."/>
            <person name="Brannstrom I.O."/>
            <person name="Guillou S."/>
            <person name="Cros-Aarteil S."/>
            <person name="Calhoun S."/>
            <person name="Haridas S."/>
            <person name="Kuo A."/>
            <person name="Mondo S."/>
            <person name="Pangilinan J."/>
            <person name="Riley R."/>
            <person name="LaButti K."/>
            <person name="Andreopoulos B."/>
            <person name="Lipzen A."/>
            <person name="Chen C."/>
            <person name="Yan M."/>
            <person name="Daum C."/>
            <person name="Ng V."/>
            <person name="Clum A."/>
            <person name="Steindorff A."/>
            <person name="Ohm R.A."/>
            <person name="Martin F."/>
            <person name="Silar P."/>
            <person name="Natvig D.O."/>
            <person name="Lalanne C."/>
            <person name="Gautier V."/>
            <person name="Ament-Velasquez S.L."/>
            <person name="Kruys A."/>
            <person name="Hutchinson M.I."/>
            <person name="Powell A.J."/>
            <person name="Barry K."/>
            <person name="Miller A.N."/>
            <person name="Grigoriev I.V."/>
            <person name="Debuchy R."/>
            <person name="Gladieux P."/>
            <person name="Hiltunen Thoren M."/>
            <person name="Johannesson H."/>
        </authorList>
    </citation>
    <scope>NUCLEOTIDE SEQUENCE</scope>
    <source>
        <strain evidence="2">CBS 532.94</strain>
    </source>
</reference>
<dbReference type="InterPro" id="IPR052895">
    <property type="entry name" value="HetReg/Transcr_Mod"/>
</dbReference>
<evidence type="ECO:0000313" key="3">
    <source>
        <dbReference type="Proteomes" id="UP001303760"/>
    </source>
</evidence>
<evidence type="ECO:0000313" key="2">
    <source>
        <dbReference type="EMBL" id="KAK4235440.1"/>
    </source>
</evidence>
<sequence length="572" mass="64731">MLNSAYEILIRNGNDDEEPLVLRGGSMIAALRRLRFWDRPRRIWADQCCINQDDPVERSKQVQSMNRICRDAAHILVWLGLDPEKQAASAFGLVRELDEILRSHCSADSPSPVRNVSELETYLRENQKALQALTNRAWEIGTSTPATMYWGEATVRWDTLASVCGRLKSYHSLRSALGIGTSDISFLYRRFIVPAENTHHANRFNLVYELQRARHLHFSDNGDRVFAFLGHFSARSLHPLGCGPVSIAADYTTTVEQLYIDLAVRILRENPAAAYIVLAAVQRPSSSLPSSRVRTNMSLEEAWLKGEQKLVLPSWVPDWRRSNGIILAEPICPHRAHGDSTAKIEVLEEEDLVLRVHRVEVDTIAACSRRLVSEDFYGNLKRKRGRQIPMVEQLWGDLCRKERFNMDDIYLLTGQTAFFAFMQTLSNGCVQAAGHKSMPYHKVPDRMWLQKAARYIVQIFGASGNVSEEVRIAAEVTQPESDEENWSRWATSASAGRIFARTGRGYYVLGPAALEAEDVVCVLFGTKVPFCLRPMGRRYLLVGECYVHGLMKGEAIEMLAQNELCEKVFDIV</sequence>
<dbReference type="PANTHER" id="PTHR24148:SF82">
    <property type="entry name" value="HETEROKARYON INCOMPATIBILITY DOMAIN-CONTAINING PROTEIN"/>
    <property type="match status" value="1"/>
</dbReference>
<name>A0AAN7C570_9PEZI</name>
<comment type="caution">
    <text evidence="2">The sequence shown here is derived from an EMBL/GenBank/DDBJ whole genome shotgun (WGS) entry which is preliminary data.</text>
</comment>
<dbReference type="AlphaFoldDB" id="A0AAN7C570"/>
<dbReference type="PANTHER" id="PTHR24148">
    <property type="entry name" value="ANKYRIN REPEAT DOMAIN-CONTAINING PROTEIN 39 HOMOLOG-RELATED"/>
    <property type="match status" value="1"/>
</dbReference>
<reference evidence="2" key="2">
    <citation type="submission" date="2023-05" db="EMBL/GenBank/DDBJ databases">
        <authorList>
            <consortium name="Lawrence Berkeley National Laboratory"/>
            <person name="Steindorff A."/>
            <person name="Hensen N."/>
            <person name="Bonometti L."/>
            <person name="Westerberg I."/>
            <person name="Brannstrom I.O."/>
            <person name="Guillou S."/>
            <person name="Cros-Aarteil S."/>
            <person name="Calhoun S."/>
            <person name="Haridas S."/>
            <person name="Kuo A."/>
            <person name="Mondo S."/>
            <person name="Pangilinan J."/>
            <person name="Riley R."/>
            <person name="Labutti K."/>
            <person name="Andreopoulos B."/>
            <person name="Lipzen A."/>
            <person name="Chen C."/>
            <person name="Yanf M."/>
            <person name="Daum C."/>
            <person name="Ng V."/>
            <person name="Clum A."/>
            <person name="Ohm R."/>
            <person name="Martin F."/>
            <person name="Silar P."/>
            <person name="Natvig D."/>
            <person name="Lalanne C."/>
            <person name="Gautier V."/>
            <person name="Ament-Velasquez S.L."/>
            <person name="Kruys A."/>
            <person name="Hutchinson M.I."/>
            <person name="Powell A.J."/>
            <person name="Barry K."/>
            <person name="Miller A.N."/>
            <person name="Grigoriev I.V."/>
            <person name="Debuchy R."/>
            <person name="Gladieux P."/>
            <person name="Thoren M.H."/>
            <person name="Johannesson H."/>
        </authorList>
    </citation>
    <scope>NUCLEOTIDE SEQUENCE</scope>
    <source>
        <strain evidence="2">CBS 532.94</strain>
    </source>
</reference>